<keyword evidence="2" id="KW-0378">Hydrolase</keyword>
<evidence type="ECO:0000256" key="3">
    <source>
        <dbReference type="ARBA" id="ARBA00023295"/>
    </source>
</evidence>
<protein>
    <submittedName>
        <fullName evidence="5">Family 1 glycosylhydrolase</fullName>
    </submittedName>
</protein>
<dbReference type="Proteomes" id="UP000599312">
    <property type="component" value="Unassembled WGS sequence"/>
</dbReference>
<dbReference type="GO" id="GO:0005975">
    <property type="term" value="P:carbohydrate metabolic process"/>
    <property type="evidence" value="ECO:0007669"/>
    <property type="project" value="InterPro"/>
</dbReference>
<evidence type="ECO:0000256" key="2">
    <source>
        <dbReference type="ARBA" id="ARBA00022801"/>
    </source>
</evidence>
<reference evidence="5" key="1">
    <citation type="submission" date="2020-11" db="EMBL/GenBank/DDBJ databases">
        <authorList>
            <person name="Kim M.K."/>
        </authorList>
    </citation>
    <scope>NUCLEOTIDE SEQUENCE</scope>
    <source>
        <strain evidence="5">BT350</strain>
    </source>
</reference>
<gene>
    <name evidence="5" type="ORF">I2H38_05335</name>
</gene>
<evidence type="ECO:0000256" key="1">
    <source>
        <dbReference type="ARBA" id="ARBA00010838"/>
    </source>
</evidence>
<sequence length="427" mass="49078">MTSLPLFSKVSSLIAPQAFWWSTGIEDTFITEPWPSTGRILDEYELTGHYARWSDDLALVAALGVKTVRYGIPWHHVEPERGQWDWSFPDKALGRLIDLRIDPIVDLVHYGLPPWLKGAYLNPEYPDRVAEYASRLAARFQGRIFWYTPLNEPRITAWYCGRLGWWPPFRRGWSGFIEIMMAIARGIVRTVQAFRATDPDILPVHVDATDLYETRDPALTDEVERRQEIVFLALDLVSGRVGHEHRLWPWLLKHGAREEDLAWFQENAVDLPFIGLNLYPMFTKKRLQREARGRFRIRQPYASGDLVAQLGRLYHARYKSPLFVSETASVGSVAKRQRWMDDSIASVRQLRSEGVPMVGYTWWPMFDMVAWAYRQGTKKPADYFAAMGLWDLNPATLDRTPTPLVSSYQTYVAGGASAVGPLNFVAR</sequence>
<dbReference type="PANTHER" id="PTHR10353:SF36">
    <property type="entry name" value="LP05116P"/>
    <property type="match status" value="1"/>
</dbReference>
<dbReference type="RefSeq" id="WP_196270795.1">
    <property type="nucleotide sequence ID" value="NZ_JADQDO010000002.1"/>
</dbReference>
<comment type="caution">
    <text evidence="5">The sequence shown here is derived from an EMBL/GenBank/DDBJ whole genome shotgun (WGS) entry which is preliminary data.</text>
</comment>
<dbReference type="GO" id="GO:0008422">
    <property type="term" value="F:beta-glucosidase activity"/>
    <property type="evidence" value="ECO:0007669"/>
    <property type="project" value="TreeGrafter"/>
</dbReference>
<dbReference type="InterPro" id="IPR017853">
    <property type="entry name" value="GH"/>
</dbReference>
<evidence type="ECO:0000313" key="5">
    <source>
        <dbReference type="EMBL" id="MBF9232801.1"/>
    </source>
</evidence>
<dbReference type="Gene3D" id="3.20.20.80">
    <property type="entry name" value="Glycosidases"/>
    <property type="match status" value="1"/>
</dbReference>
<dbReference type="SUPFAM" id="SSF51445">
    <property type="entry name" value="(Trans)glycosidases"/>
    <property type="match status" value="1"/>
</dbReference>
<evidence type="ECO:0000313" key="6">
    <source>
        <dbReference type="Proteomes" id="UP000599312"/>
    </source>
</evidence>
<keyword evidence="3" id="KW-0326">Glycosidase</keyword>
<evidence type="ECO:0000256" key="4">
    <source>
        <dbReference type="RuleBase" id="RU003690"/>
    </source>
</evidence>
<proteinExistence type="inferred from homology"/>
<keyword evidence="6" id="KW-1185">Reference proteome</keyword>
<dbReference type="Pfam" id="PF00232">
    <property type="entry name" value="Glyco_hydro_1"/>
    <property type="match status" value="1"/>
</dbReference>
<name>A0A931BKA7_9HYPH</name>
<comment type="similarity">
    <text evidence="1 4">Belongs to the glycosyl hydrolase 1 family.</text>
</comment>
<dbReference type="PANTHER" id="PTHR10353">
    <property type="entry name" value="GLYCOSYL HYDROLASE"/>
    <property type="match status" value="1"/>
</dbReference>
<accession>A0A931BKA7</accession>
<organism evidence="5 6">
    <name type="scientific">Microvirga alba</name>
    <dbReference type="NCBI Taxonomy" id="2791025"/>
    <lineage>
        <taxon>Bacteria</taxon>
        <taxon>Pseudomonadati</taxon>
        <taxon>Pseudomonadota</taxon>
        <taxon>Alphaproteobacteria</taxon>
        <taxon>Hyphomicrobiales</taxon>
        <taxon>Methylobacteriaceae</taxon>
        <taxon>Microvirga</taxon>
    </lineage>
</organism>
<dbReference type="AlphaFoldDB" id="A0A931BKA7"/>
<dbReference type="InterPro" id="IPR001360">
    <property type="entry name" value="Glyco_hydro_1"/>
</dbReference>
<dbReference type="EMBL" id="JADQDO010000002">
    <property type="protein sequence ID" value="MBF9232801.1"/>
    <property type="molecule type" value="Genomic_DNA"/>
</dbReference>